<dbReference type="EMBL" id="CP001928">
    <property type="protein sequence ID" value="ADI37794.1"/>
    <property type="molecule type" value="Genomic_DNA"/>
</dbReference>
<keyword evidence="3" id="KW-1185">Reference proteome</keyword>
<gene>
    <name evidence="2" type="ordered locus">wcw_0422</name>
</gene>
<dbReference type="RefSeq" id="WP_013181522.1">
    <property type="nucleotide sequence ID" value="NC_014225.1"/>
</dbReference>
<evidence type="ECO:0000313" key="2">
    <source>
        <dbReference type="EMBL" id="ADI37794.1"/>
    </source>
</evidence>
<protein>
    <submittedName>
        <fullName evidence="2">Uncharacterized protein</fullName>
    </submittedName>
</protein>
<evidence type="ECO:0000256" key="1">
    <source>
        <dbReference type="SAM" id="SignalP"/>
    </source>
</evidence>
<sequence length="106" mass="13011">MINIKPRVYHWLLVGLFAATPFFMPQATAETTVPNKGQEIASSGFGIYFGGSPRYYRHHDRYRYYPRNHYRYQPRYYHHYRDPYYGPYYRYHYYPRGGAGVYFRIR</sequence>
<name>D6YUI3_WADCW</name>
<dbReference type="KEGG" id="wch:wcw_0422"/>
<dbReference type="HOGENOM" id="CLU_2222157_0_0_0"/>
<feature type="signal peptide" evidence="1">
    <location>
        <begin position="1"/>
        <end position="29"/>
    </location>
</feature>
<organism evidence="2 3">
    <name type="scientific">Waddlia chondrophila (strain ATCC VR-1470 / WSU 86-1044)</name>
    <dbReference type="NCBI Taxonomy" id="716544"/>
    <lineage>
        <taxon>Bacteria</taxon>
        <taxon>Pseudomonadati</taxon>
        <taxon>Chlamydiota</taxon>
        <taxon>Chlamydiia</taxon>
        <taxon>Parachlamydiales</taxon>
        <taxon>Waddliaceae</taxon>
        <taxon>Waddlia</taxon>
    </lineage>
</organism>
<reference evidence="2 3" key="1">
    <citation type="journal article" date="2010" name="PLoS ONE">
        <title>The Waddlia genome: a window into chlamydial biology.</title>
        <authorList>
            <person name="Bertelli C."/>
            <person name="Collyn F."/>
            <person name="Croxatto A."/>
            <person name="Ruckert C."/>
            <person name="Polkinghorne A."/>
            <person name="Kebbi-Beghdadi C."/>
            <person name="Goesmann A."/>
            <person name="Vaughan L."/>
            <person name="Greub G."/>
        </authorList>
    </citation>
    <scope>NUCLEOTIDE SEQUENCE [LARGE SCALE GENOMIC DNA]</scope>
    <source>
        <strain evidence="3">ATCC VR-1470 / WSU 86-1044</strain>
    </source>
</reference>
<keyword evidence="1" id="KW-0732">Signal</keyword>
<feature type="chain" id="PRO_5003091288" evidence="1">
    <location>
        <begin position="30"/>
        <end position="106"/>
    </location>
</feature>
<dbReference type="Proteomes" id="UP000001505">
    <property type="component" value="Chromosome"/>
</dbReference>
<dbReference type="AlphaFoldDB" id="D6YUI3"/>
<accession>D6YUI3</accession>
<proteinExistence type="predicted"/>
<evidence type="ECO:0000313" key="3">
    <source>
        <dbReference type="Proteomes" id="UP000001505"/>
    </source>
</evidence>